<comment type="function">
    <text evidence="1 5">PPIases accelerate the folding of proteins. It catalyzes the cis-trans isomerization of proline imidic peptide bonds in oligopeptides.</text>
</comment>
<keyword evidence="4 5" id="KW-0413">Isomerase</keyword>
<dbReference type="InterPro" id="IPR002130">
    <property type="entry name" value="Cyclophilin-type_PPIase_dom"/>
</dbReference>
<dbReference type="InterPro" id="IPR044666">
    <property type="entry name" value="Cyclophilin_A-like"/>
</dbReference>
<dbReference type="CDD" id="cd00317">
    <property type="entry name" value="cyclophilin"/>
    <property type="match status" value="1"/>
</dbReference>
<dbReference type="PRINTS" id="PR00153">
    <property type="entry name" value="CSAPPISMRASE"/>
</dbReference>
<organism evidence="7 8">
    <name type="scientific">Candidatus Yonathbacteria bacterium RIFCSPHIGHO2_01_FULL_51_10</name>
    <dbReference type="NCBI Taxonomy" id="1802723"/>
    <lineage>
        <taxon>Bacteria</taxon>
        <taxon>Candidatus Yonathiibacteriota</taxon>
    </lineage>
</organism>
<dbReference type="GO" id="GO:0006457">
    <property type="term" value="P:protein folding"/>
    <property type="evidence" value="ECO:0007669"/>
    <property type="project" value="InterPro"/>
</dbReference>
<dbReference type="InterPro" id="IPR029000">
    <property type="entry name" value="Cyclophilin-like_dom_sf"/>
</dbReference>
<dbReference type="PROSITE" id="PS50072">
    <property type="entry name" value="CSA_PPIASE_2"/>
    <property type="match status" value="1"/>
</dbReference>
<reference evidence="7 8" key="1">
    <citation type="journal article" date="2016" name="Nat. Commun.">
        <title>Thousands of microbial genomes shed light on interconnected biogeochemical processes in an aquifer system.</title>
        <authorList>
            <person name="Anantharaman K."/>
            <person name="Brown C.T."/>
            <person name="Hug L.A."/>
            <person name="Sharon I."/>
            <person name="Castelle C.J."/>
            <person name="Probst A.J."/>
            <person name="Thomas B.C."/>
            <person name="Singh A."/>
            <person name="Wilkins M.J."/>
            <person name="Karaoz U."/>
            <person name="Brodie E.L."/>
            <person name="Williams K.H."/>
            <person name="Hubbard S.S."/>
            <person name="Banfield J.F."/>
        </authorList>
    </citation>
    <scope>NUCLEOTIDE SEQUENCE [LARGE SCALE GENOMIC DNA]</scope>
</reference>
<proteinExistence type="inferred from homology"/>
<dbReference type="PANTHER" id="PTHR45625:SF4">
    <property type="entry name" value="PEPTIDYLPROLYL ISOMERASE DOMAIN AND WD REPEAT-CONTAINING PROTEIN 1"/>
    <property type="match status" value="1"/>
</dbReference>
<comment type="similarity">
    <text evidence="2 5">Belongs to the cyclophilin-type PPIase family.</text>
</comment>
<protein>
    <recommendedName>
        <fullName evidence="5">Peptidyl-prolyl cis-trans isomerase</fullName>
        <shortName evidence="5">PPIase</shortName>
        <ecNumber evidence="5">5.2.1.8</ecNumber>
    </recommendedName>
</protein>
<feature type="domain" description="PPIase cyclophilin-type" evidence="6">
    <location>
        <begin position="7"/>
        <end position="163"/>
    </location>
</feature>
<dbReference type="GO" id="GO:0003755">
    <property type="term" value="F:peptidyl-prolyl cis-trans isomerase activity"/>
    <property type="evidence" value="ECO:0007669"/>
    <property type="project" value="UniProtKB-UniRule"/>
</dbReference>
<dbReference type="PANTHER" id="PTHR45625">
    <property type="entry name" value="PEPTIDYL-PROLYL CIS-TRANS ISOMERASE-RELATED"/>
    <property type="match status" value="1"/>
</dbReference>
<evidence type="ECO:0000256" key="5">
    <source>
        <dbReference type="RuleBase" id="RU363019"/>
    </source>
</evidence>
<dbReference type="PROSITE" id="PS00170">
    <property type="entry name" value="CSA_PPIASE_1"/>
    <property type="match status" value="1"/>
</dbReference>
<dbReference type="Gene3D" id="2.40.100.10">
    <property type="entry name" value="Cyclophilin-like"/>
    <property type="match status" value="1"/>
</dbReference>
<dbReference type="SUPFAM" id="SSF50891">
    <property type="entry name" value="Cyclophilin-like"/>
    <property type="match status" value="1"/>
</dbReference>
<dbReference type="Pfam" id="PF00160">
    <property type="entry name" value="Pro_isomerase"/>
    <property type="match status" value="1"/>
</dbReference>
<dbReference type="InterPro" id="IPR024936">
    <property type="entry name" value="Cyclophilin-type_PPIase"/>
</dbReference>
<evidence type="ECO:0000259" key="6">
    <source>
        <dbReference type="PROSITE" id="PS50072"/>
    </source>
</evidence>
<dbReference type="PIRSF" id="PIRSF001467">
    <property type="entry name" value="Peptidylpro_ismrse"/>
    <property type="match status" value="1"/>
</dbReference>
<evidence type="ECO:0000256" key="3">
    <source>
        <dbReference type="ARBA" id="ARBA00023110"/>
    </source>
</evidence>
<evidence type="ECO:0000313" key="7">
    <source>
        <dbReference type="EMBL" id="OHA80820.1"/>
    </source>
</evidence>
<sequence>MHATLTTSLGAFTVEFYPDAASNTVANFIKLAKSGFYDGTRFHRVIKGFMIQGGDPLTKDVANQARWGTGDPGYKFNDEINPNAEPYSTGYKRGVLAMANSGPNTNGSQFFVMHADTGLPPNYTIFGKVTSGMDTVDKIAMVATTGYPSDRPLTDVVLEKVVVQ</sequence>
<dbReference type="STRING" id="1802723.A2675_01685"/>
<dbReference type="Proteomes" id="UP000176997">
    <property type="component" value="Unassembled WGS sequence"/>
</dbReference>
<dbReference type="InterPro" id="IPR020892">
    <property type="entry name" value="Cyclophilin-type_PPIase_CS"/>
</dbReference>
<dbReference type="EMBL" id="MHUS01000017">
    <property type="protein sequence ID" value="OHA80820.1"/>
    <property type="molecule type" value="Genomic_DNA"/>
</dbReference>
<name>A0A1G2S6U8_9BACT</name>
<comment type="caution">
    <text evidence="7">The sequence shown here is derived from an EMBL/GenBank/DDBJ whole genome shotgun (WGS) entry which is preliminary data.</text>
</comment>
<comment type="catalytic activity">
    <reaction evidence="5">
        <text>[protein]-peptidylproline (omega=180) = [protein]-peptidylproline (omega=0)</text>
        <dbReference type="Rhea" id="RHEA:16237"/>
        <dbReference type="Rhea" id="RHEA-COMP:10747"/>
        <dbReference type="Rhea" id="RHEA-COMP:10748"/>
        <dbReference type="ChEBI" id="CHEBI:83833"/>
        <dbReference type="ChEBI" id="CHEBI:83834"/>
        <dbReference type="EC" id="5.2.1.8"/>
    </reaction>
</comment>
<dbReference type="AlphaFoldDB" id="A0A1G2S6U8"/>
<dbReference type="EC" id="5.2.1.8" evidence="5"/>
<gene>
    <name evidence="7" type="ORF">A2675_01685</name>
</gene>
<keyword evidence="3 5" id="KW-0697">Rotamase</keyword>
<accession>A0A1G2S6U8</accession>
<evidence type="ECO:0000256" key="4">
    <source>
        <dbReference type="ARBA" id="ARBA00023235"/>
    </source>
</evidence>
<evidence type="ECO:0000256" key="2">
    <source>
        <dbReference type="ARBA" id="ARBA00007365"/>
    </source>
</evidence>
<evidence type="ECO:0000256" key="1">
    <source>
        <dbReference type="ARBA" id="ARBA00002388"/>
    </source>
</evidence>
<evidence type="ECO:0000313" key="8">
    <source>
        <dbReference type="Proteomes" id="UP000176997"/>
    </source>
</evidence>